<protein>
    <recommendedName>
        <fullName evidence="4">Secreted protein</fullName>
    </recommendedName>
</protein>
<dbReference type="Proteomes" id="UP001595872">
    <property type="component" value="Unassembled WGS sequence"/>
</dbReference>
<evidence type="ECO:0000256" key="1">
    <source>
        <dbReference type="SAM" id="SignalP"/>
    </source>
</evidence>
<evidence type="ECO:0000313" key="2">
    <source>
        <dbReference type="EMBL" id="MFC4909504.1"/>
    </source>
</evidence>
<comment type="caution">
    <text evidence="2">The sequence shown here is derived from an EMBL/GenBank/DDBJ whole genome shotgun (WGS) entry which is preliminary data.</text>
</comment>
<keyword evidence="1" id="KW-0732">Signal</keyword>
<sequence length="377" mass="39941">MKRRQQTIWCAASAAAALVTAAGPAVAGPAAAGPAGAASGAITWRPVLNAPSMRFFGHLAVVDRDSAWAFGGVTVAGGTVAPTAFRWERGRWQRVAFPAPRGGPVNGVAVASAKDVWAGTGGSPSSPALVMRWNGGRWDVAKRLPRSAFVTDVEAAGPGDVWTFTSTAAGRTSVAWRHTSRGWSKAVLPFNVLQASARSPRDMWAIGFATGTGGFSSRPILAHYDGRTWRTVPLPEPAGPDELHALMGVTADARGVWITDSVNGVRRPVTDSVLLHLDPKGRWHTERLWSKVGRWGEDVPPVPDGKGGLWFLGSTDVNGYESALVHRSSTGSWTRSKISPVAELRTLARLPGTTRLLAAGESARRGAVLTYQPPNRP</sequence>
<reference evidence="3" key="1">
    <citation type="journal article" date="2019" name="Int. J. Syst. Evol. Microbiol.">
        <title>The Global Catalogue of Microorganisms (GCM) 10K type strain sequencing project: providing services to taxonomists for standard genome sequencing and annotation.</title>
        <authorList>
            <consortium name="The Broad Institute Genomics Platform"/>
            <consortium name="The Broad Institute Genome Sequencing Center for Infectious Disease"/>
            <person name="Wu L."/>
            <person name="Ma J."/>
        </authorList>
    </citation>
    <scope>NUCLEOTIDE SEQUENCE [LARGE SCALE GENOMIC DNA]</scope>
    <source>
        <strain evidence="3">KLKA75</strain>
    </source>
</reference>
<dbReference type="EMBL" id="JBHSIT010000005">
    <property type="protein sequence ID" value="MFC4909504.1"/>
    <property type="molecule type" value="Genomic_DNA"/>
</dbReference>
<keyword evidence="3" id="KW-1185">Reference proteome</keyword>
<gene>
    <name evidence="2" type="ORF">ACFPCY_19435</name>
</gene>
<evidence type="ECO:0000313" key="3">
    <source>
        <dbReference type="Proteomes" id="UP001595872"/>
    </source>
</evidence>
<feature type="chain" id="PRO_5045062857" description="Secreted protein" evidence="1">
    <location>
        <begin position="28"/>
        <end position="377"/>
    </location>
</feature>
<accession>A0ABV9TZQ6</accession>
<name>A0ABV9TZQ6_9ACTN</name>
<feature type="signal peptide" evidence="1">
    <location>
        <begin position="1"/>
        <end position="27"/>
    </location>
</feature>
<organism evidence="2 3">
    <name type="scientific">Actinomadura gamaensis</name>
    <dbReference type="NCBI Taxonomy" id="1763541"/>
    <lineage>
        <taxon>Bacteria</taxon>
        <taxon>Bacillati</taxon>
        <taxon>Actinomycetota</taxon>
        <taxon>Actinomycetes</taxon>
        <taxon>Streptosporangiales</taxon>
        <taxon>Thermomonosporaceae</taxon>
        <taxon>Actinomadura</taxon>
    </lineage>
</organism>
<evidence type="ECO:0008006" key="4">
    <source>
        <dbReference type="Google" id="ProtNLM"/>
    </source>
</evidence>
<proteinExistence type="predicted"/>
<dbReference type="RefSeq" id="WP_378257064.1">
    <property type="nucleotide sequence ID" value="NZ_JBHSIT010000005.1"/>
</dbReference>